<dbReference type="EMBL" id="JRMQ02000014">
    <property type="protein sequence ID" value="TLE00137.1"/>
    <property type="molecule type" value="Genomic_DNA"/>
</dbReference>
<keyword evidence="2" id="KW-0732">Signal</keyword>
<feature type="signal peptide" evidence="2">
    <location>
        <begin position="1"/>
        <end position="28"/>
    </location>
</feature>
<organism evidence="6 7">
    <name type="scientific">Helicobacter japonicus</name>
    <dbReference type="NCBI Taxonomy" id="425400"/>
    <lineage>
        <taxon>Bacteria</taxon>
        <taxon>Pseudomonadati</taxon>
        <taxon>Campylobacterota</taxon>
        <taxon>Epsilonproteobacteria</taxon>
        <taxon>Campylobacterales</taxon>
        <taxon>Helicobacteraceae</taxon>
        <taxon>Helicobacter</taxon>
    </lineage>
</organism>
<feature type="domain" description="DUF7840" evidence="4">
    <location>
        <begin position="441"/>
        <end position="648"/>
    </location>
</feature>
<protein>
    <submittedName>
        <fullName evidence="6">DUF4105 domain-containing protein</fullName>
    </submittedName>
</protein>
<dbReference type="Pfam" id="PF25225">
    <property type="entry name" value="DUF7843"/>
    <property type="match status" value="1"/>
</dbReference>
<evidence type="ECO:0000259" key="4">
    <source>
        <dbReference type="Pfam" id="PF25222"/>
    </source>
</evidence>
<feature type="region of interest" description="Disordered" evidence="1">
    <location>
        <begin position="426"/>
        <end position="447"/>
    </location>
</feature>
<name>A0A4U8TIN9_9HELI</name>
<feature type="domain" description="Lnb N-terminal periplasmic" evidence="3">
    <location>
        <begin position="166"/>
        <end position="318"/>
    </location>
</feature>
<accession>A0A4U8TIN9</accession>
<dbReference type="InterPro" id="IPR057165">
    <property type="entry name" value="DUF7843"/>
</dbReference>
<comment type="caution">
    <text evidence="6">The sequence shown here is derived from an EMBL/GenBank/DDBJ whole genome shotgun (WGS) entry which is preliminary data.</text>
</comment>
<evidence type="ECO:0000313" key="7">
    <source>
        <dbReference type="Proteomes" id="UP000029707"/>
    </source>
</evidence>
<evidence type="ECO:0000259" key="3">
    <source>
        <dbReference type="Pfam" id="PF13387"/>
    </source>
</evidence>
<dbReference type="AlphaFoldDB" id="A0A4U8TIN9"/>
<sequence>MRLSLTYHHIFLRTLFFICFCVYTQAFATTQDTIQSLITQAKSKNLADSKEWKDLLHIDKNKSEIISPYFFLTPLDKIHSKNLTQDELESTIRAFYQPVSEVIVPEAIKQKRLRQIQEYEEHNIKLPTRSIQPQDYHALCRFPARFAFLSKHLDFTHLPNVYCADFKEMRDYITPTKASIIFPSAHINSPASMFGHTFLLLDSSFQSRLLAFAINYQADADPSQTNAISFAFNGLFGLYTGSYSILPYYDKIKEYSNVESRDMWEYELNLTQEEITQLYNHIWELSDAFSWYYFFDRNCSYNILWLLEVARPSLHLRDKFIYQVNPPETLFTLQNANLITNITYRPSKRAKLLSYEKVMSNAQVSLAKSLAKGTKEPKDILHNPKLNTQNKQYILESAIELSEYRFLKGKLDKEQYTQIAHNLASTRSTLGSNTPPSLPTPSNPLEGNQSLRVTPILLANKQGLHPALDFRIAYHDLTDNDKGYLKGAQIEFMRLLGYYDTSKTHMHSLTLHELNILSIASIAQMSKFFKPFSYRLETGFNRTFNDDSLHYFAALGGGLSLNFWNLGYGYYLLEPTFFLDKFNHSSFSLNQVFGLILQNDNAFKVTFEYKFKTYTLTHFSHSLDSTLSINLKQNLALLAKAQILKNDMSHSLQPTSMLGVRLYF</sequence>
<dbReference type="Pfam" id="PF25222">
    <property type="entry name" value="DUF7840"/>
    <property type="match status" value="1"/>
</dbReference>
<evidence type="ECO:0000256" key="2">
    <source>
        <dbReference type="SAM" id="SignalP"/>
    </source>
</evidence>
<dbReference type="Pfam" id="PF13387">
    <property type="entry name" value="Lnb_N"/>
    <property type="match status" value="1"/>
</dbReference>
<evidence type="ECO:0000259" key="5">
    <source>
        <dbReference type="Pfam" id="PF25225"/>
    </source>
</evidence>
<feature type="chain" id="PRO_5020788049" evidence="2">
    <location>
        <begin position="29"/>
        <end position="664"/>
    </location>
</feature>
<evidence type="ECO:0000256" key="1">
    <source>
        <dbReference type="SAM" id="MobiDB-lite"/>
    </source>
</evidence>
<feature type="domain" description="DUF7843" evidence="5">
    <location>
        <begin position="45"/>
        <end position="99"/>
    </location>
</feature>
<evidence type="ECO:0000313" key="6">
    <source>
        <dbReference type="EMBL" id="TLE00137.1"/>
    </source>
</evidence>
<dbReference type="OrthoDB" id="9759948at2"/>
<keyword evidence="7" id="KW-1185">Reference proteome</keyword>
<dbReference type="InterPro" id="IPR057162">
    <property type="entry name" value="DUF7840"/>
</dbReference>
<dbReference type="InterPro" id="IPR025178">
    <property type="entry name" value="Lnb_N"/>
</dbReference>
<gene>
    <name evidence="6" type="ORF">LS65_008565</name>
</gene>
<proteinExistence type="predicted"/>
<reference evidence="6 7" key="1">
    <citation type="journal article" date="2014" name="Genome Announc.">
        <title>Draft genome sequences of eight enterohepatic helicobacter species isolated from both laboratory and wild rodents.</title>
        <authorList>
            <person name="Sheh A."/>
            <person name="Shen Z."/>
            <person name="Fox J.G."/>
        </authorList>
    </citation>
    <scope>NUCLEOTIDE SEQUENCE [LARGE SCALE GENOMIC DNA]</scope>
    <source>
        <strain evidence="6 7">MIT 01-6451</strain>
    </source>
</reference>
<dbReference type="Proteomes" id="UP000029707">
    <property type="component" value="Unassembled WGS sequence"/>
</dbReference>